<dbReference type="Gene3D" id="3.60.15.10">
    <property type="entry name" value="Ribonuclease Z/Hydroxyacylglutathione hydrolase-like"/>
    <property type="match status" value="1"/>
</dbReference>
<organism evidence="1 2">
    <name type="scientific">Aspergillus calidoustus</name>
    <dbReference type="NCBI Taxonomy" id="454130"/>
    <lineage>
        <taxon>Eukaryota</taxon>
        <taxon>Fungi</taxon>
        <taxon>Dikarya</taxon>
        <taxon>Ascomycota</taxon>
        <taxon>Pezizomycotina</taxon>
        <taxon>Eurotiomycetes</taxon>
        <taxon>Eurotiomycetidae</taxon>
        <taxon>Eurotiales</taxon>
        <taxon>Aspergillaceae</taxon>
        <taxon>Aspergillus</taxon>
        <taxon>Aspergillus subgen. Nidulantes</taxon>
    </lineage>
</organism>
<dbReference type="PANTHER" id="PTHR33835">
    <property type="entry name" value="YALI0C07656P"/>
    <property type="match status" value="1"/>
</dbReference>
<dbReference type="InterPro" id="IPR025638">
    <property type="entry name" value="DUF4336"/>
</dbReference>
<reference evidence="2" key="1">
    <citation type="journal article" date="2016" name="Genome Announc.">
        <title>Draft genome sequences of fungus Aspergillus calidoustus.</title>
        <authorList>
            <person name="Horn F."/>
            <person name="Linde J."/>
            <person name="Mattern D.J."/>
            <person name="Walther G."/>
            <person name="Guthke R."/>
            <person name="Scherlach K."/>
            <person name="Martin K."/>
            <person name="Brakhage A.A."/>
            <person name="Petzke L."/>
            <person name="Valiante V."/>
        </authorList>
    </citation>
    <scope>NUCLEOTIDE SEQUENCE [LARGE SCALE GENOMIC DNA]</scope>
    <source>
        <strain evidence="2">SF006504</strain>
    </source>
</reference>
<dbReference type="Proteomes" id="UP000054771">
    <property type="component" value="Unassembled WGS sequence"/>
</dbReference>
<dbReference type="EMBL" id="CDMC01000004">
    <property type="protein sequence ID" value="CEL05004.1"/>
    <property type="molecule type" value="Genomic_DNA"/>
</dbReference>
<dbReference type="PANTHER" id="PTHR33835:SF1">
    <property type="entry name" value="METALLO-BETA-LACTAMASE DOMAIN-CONTAINING PROTEIN"/>
    <property type="match status" value="1"/>
</dbReference>
<dbReference type="AlphaFoldDB" id="A0A0U5C8D3"/>
<proteinExistence type="predicted"/>
<dbReference type="SUPFAM" id="SSF56281">
    <property type="entry name" value="Metallo-hydrolase/oxidoreductase"/>
    <property type="match status" value="1"/>
</dbReference>
<name>A0A0U5C8D3_ASPCI</name>
<dbReference type="Pfam" id="PF14234">
    <property type="entry name" value="DUF4336"/>
    <property type="match status" value="1"/>
</dbReference>
<dbReference type="InterPro" id="IPR036866">
    <property type="entry name" value="RibonucZ/Hydroxyglut_hydro"/>
</dbReference>
<gene>
    <name evidence="1" type="ORF">ASPCAL06126</name>
</gene>
<protein>
    <recommendedName>
        <fullName evidence="3">Nuclear protein Qri2/Nse4</fullName>
    </recommendedName>
</protein>
<dbReference type="OMA" id="IIPDREH"/>
<evidence type="ECO:0000313" key="2">
    <source>
        <dbReference type="Proteomes" id="UP000054771"/>
    </source>
</evidence>
<dbReference type="OrthoDB" id="421671at2759"/>
<keyword evidence="2" id="KW-1185">Reference proteome</keyword>
<evidence type="ECO:0000313" key="1">
    <source>
        <dbReference type="EMBL" id="CEL05004.1"/>
    </source>
</evidence>
<evidence type="ECO:0008006" key="3">
    <source>
        <dbReference type="Google" id="ProtNLM"/>
    </source>
</evidence>
<accession>A0A0U5C8D3</accession>
<sequence>MAPQTPSNPDEVLVIRNVTPNIVTLSLPFSPFGGVKFGGRGTLVRLVTGSIAVFSPVPLTPLVHEAIASLGGQIKYIAALNIEHHLNLTAWKDAFPAAEIIAPEGLWEKRQAVAEFKDTAFTHVFRKDDHEPPKISDEFSAEFVVEYVHGHQSKELVFLHTPSKTLIEADLVLNLPATEQYSRTGESAASGLLNRLLKPLASTEMSAFWQKKYVWHVSAMADRKAFGASVRRIAAWEFDRIIPCHGDVIEGNAREVFLTVMERFLTAF</sequence>